<dbReference type="InParanoid" id="A0A1B4XFZ5"/>
<dbReference type="OrthoDB" id="6976866at2"/>
<dbReference type="RefSeq" id="WP_148665024.1">
    <property type="nucleotide sequence ID" value="NZ_AP014879.1"/>
</dbReference>
<keyword evidence="2" id="KW-1185">Reference proteome</keyword>
<accession>A0A1B4XFZ5</accession>
<reference evidence="1 2" key="1">
    <citation type="submission" date="2015-05" db="EMBL/GenBank/DDBJ databases">
        <title>Complete genome sequence of a sulfur-oxidizing gammaproteobacterium strain HA5.</title>
        <authorList>
            <person name="Miura A."/>
            <person name="Kojima H."/>
            <person name="Fukui M."/>
        </authorList>
    </citation>
    <scope>NUCLEOTIDE SEQUENCE [LARGE SCALE GENOMIC DNA]</scope>
    <source>
        <strain evidence="1 2">HA5</strain>
    </source>
</reference>
<evidence type="ECO:0000313" key="2">
    <source>
        <dbReference type="Proteomes" id="UP000243180"/>
    </source>
</evidence>
<dbReference type="AlphaFoldDB" id="A0A1B4XFZ5"/>
<sequence length="177" mass="20244">MLNSVSPQVLVALVTALLTAAVTLASVFLTNLNQRKTEEAKFERNKEAEHTVFKREKLEELYLLFSKWDADLMSLSYFYLSVMTGEAQEEDALVSASKNQLSEKDCLQKILMMVNLYFPELKDSFNEVLDARENVWQFCSKALPPGTGAEDFIQTQEEFRKTGKNFMEKIAELTHTL</sequence>
<proteinExistence type="predicted"/>
<name>A0A1B4XFZ5_9GAMM</name>
<dbReference type="EMBL" id="AP014879">
    <property type="protein sequence ID" value="BAV33754.1"/>
    <property type="molecule type" value="Genomic_DNA"/>
</dbReference>
<dbReference type="KEGG" id="slim:SCL_1443"/>
<gene>
    <name evidence="1" type="ORF">SCL_1443</name>
</gene>
<evidence type="ECO:0000313" key="1">
    <source>
        <dbReference type="EMBL" id="BAV33754.1"/>
    </source>
</evidence>
<organism evidence="1 2">
    <name type="scientific">Sulfuricaulis limicola</name>
    <dbReference type="NCBI Taxonomy" id="1620215"/>
    <lineage>
        <taxon>Bacteria</taxon>
        <taxon>Pseudomonadati</taxon>
        <taxon>Pseudomonadota</taxon>
        <taxon>Gammaproteobacteria</taxon>
        <taxon>Acidiferrobacterales</taxon>
        <taxon>Acidiferrobacteraceae</taxon>
        <taxon>Sulfuricaulis</taxon>
    </lineage>
</organism>
<protein>
    <submittedName>
        <fullName evidence="1">Uncharacterized protein</fullName>
    </submittedName>
</protein>
<dbReference type="Proteomes" id="UP000243180">
    <property type="component" value="Chromosome"/>
</dbReference>